<dbReference type="AlphaFoldDB" id="A0A937F352"/>
<sequence length="292" mass="34469">MELKKFIKQVLLFLLLPSCLYISSLFLLRQTFEVNIENASLVILGDSQTQFINGKGIANYSIAGSPYFVHYRFAQEFIDQLRGKKVYISFNYHNLSDLYQNRLENDKIFPGWRNSMASHIEEFDLIVDNPMYYQMEEEYSALNMQALPNLIGQMCRGMISESTTAHIMDTLTINTTLFRHWQNPEYIRKDEIQRSYLIKLVKLLEENQCNVTLLKMPLTHYYCAGVPQKIKSEYEEMQKCMQVDILDLDKRLMISKHYQYFKDYSHLNKYGCDLVNYLFANKMSKENFAVTD</sequence>
<dbReference type="Proteomes" id="UP000659388">
    <property type="component" value="Unassembled WGS sequence"/>
</dbReference>
<keyword evidence="2" id="KW-1185">Reference proteome</keyword>
<proteinExistence type="predicted"/>
<comment type="caution">
    <text evidence="1">The sequence shown here is derived from an EMBL/GenBank/DDBJ whole genome shotgun (WGS) entry which is preliminary data.</text>
</comment>
<evidence type="ECO:0000313" key="1">
    <source>
        <dbReference type="EMBL" id="MBL3654860.1"/>
    </source>
</evidence>
<protein>
    <submittedName>
        <fullName evidence="1">Uncharacterized protein</fullName>
    </submittedName>
</protein>
<reference evidence="1" key="1">
    <citation type="submission" date="2021-01" db="EMBL/GenBank/DDBJ databases">
        <title>Fulvivirga kasyanovii gen. nov., sp nov., a novel member of the phylum Bacteroidetes isolated from seawater in a mussel farm.</title>
        <authorList>
            <person name="Zhao L.-H."/>
            <person name="Wang Z.-J."/>
        </authorList>
    </citation>
    <scope>NUCLEOTIDE SEQUENCE</scope>
    <source>
        <strain evidence="1">2943</strain>
    </source>
</reference>
<dbReference type="SUPFAM" id="SSF52266">
    <property type="entry name" value="SGNH hydrolase"/>
    <property type="match status" value="1"/>
</dbReference>
<dbReference type="RefSeq" id="WP_202241979.1">
    <property type="nucleotide sequence ID" value="NZ_JAESIY010000001.1"/>
</dbReference>
<dbReference type="EMBL" id="JAESIY010000001">
    <property type="protein sequence ID" value="MBL3654860.1"/>
    <property type="molecule type" value="Genomic_DNA"/>
</dbReference>
<accession>A0A937F352</accession>
<organism evidence="1 2">
    <name type="scientific">Fulvivirga sediminis</name>
    <dbReference type="NCBI Taxonomy" id="2803949"/>
    <lineage>
        <taxon>Bacteria</taxon>
        <taxon>Pseudomonadati</taxon>
        <taxon>Bacteroidota</taxon>
        <taxon>Cytophagia</taxon>
        <taxon>Cytophagales</taxon>
        <taxon>Fulvivirgaceae</taxon>
        <taxon>Fulvivirga</taxon>
    </lineage>
</organism>
<name>A0A937F352_9BACT</name>
<evidence type="ECO:0000313" key="2">
    <source>
        <dbReference type="Proteomes" id="UP000659388"/>
    </source>
</evidence>
<gene>
    <name evidence="1" type="ORF">JL102_01860</name>
</gene>